<dbReference type="InterPro" id="IPR012310">
    <property type="entry name" value="DNA_ligase_ATP-dep_cent"/>
</dbReference>
<dbReference type="AlphaFoldDB" id="A0A169PL33"/>
<reference evidence="17 18" key="1">
    <citation type="journal article" date="2016" name="Genome Announc.">
        <title>Complete Genome Sequence of Thiostrepton-Producing Streptomyces laurentii ATCC 31255.</title>
        <authorList>
            <person name="Doi K."/>
            <person name="Fujino Y."/>
            <person name="Nagayoshi Y."/>
            <person name="Ohshima T."/>
            <person name="Ogata S."/>
        </authorList>
    </citation>
    <scope>NUCLEOTIDE SEQUENCE [LARGE SCALE GENOMIC DNA]</scope>
    <source>
        <strain evidence="17 18">ATCC 31255</strain>
    </source>
</reference>
<evidence type="ECO:0000256" key="7">
    <source>
        <dbReference type="ARBA" id="ARBA00022840"/>
    </source>
</evidence>
<comment type="catalytic activity">
    <reaction evidence="12 14">
        <text>ATP + (deoxyribonucleotide)n-3'-hydroxyl + 5'-phospho-(deoxyribonucleotide)m = (deoxyribonucleotide)n+m + AMP + diphosphate.</text>
        <dbReference type="EC" id="6.5.1.1"/>
    </reaction>
</comment>
<dbReference type="NCBIfam" id="NF002868">
    <property type="entry name" value="PRK03180.1"/>
    <property type="match status" value="1"/>
</dbReference>
<evidence type="ECO:0000256" key="3">
    <source>
        <dbReference type="ARBA" id="ARBA00022705"/>
    </source>
</evidence>
<organism evidence="17 18">
    <name type="scientific">Streptomyces laurentii</name>
    <dbReference type="NCBI Taxonomy" id="39478"/>
    <lineage>
        <taxon>Bacteria</taxon>
        <taxon>Bacillati</taxon>
        <taxon>Actinomycetota</taxon>
        <taxon>Actinomycetes</taxon>
        <taxon>Kitasatosporales</taxon>
        <taxon>Streptomycetaceae</taxon>
        <taxon>Streptomyces</taxon>
    </lineage>
</organism>
<dbReference type="Pfam" id="PF04679">
    <property type="entry name" value="DNA_ligase_A_C"/>
    <property type="match status" value="1"/>
</dbReference>
<dbReference type="GO" id="GO:0003910">
    <property type="term" value="F:DNA ligase (ATP) activity"/>
    <property type="evidence" value="ECO:0007669"/>
    <property type="project" value="UniProtKB-EC"/>
</dbReference>
<evidence type="ECO:0000256" key="5">
    <source>
        <dbReference type="ARBA" id="ARBA00022741"/>
    </source>
</evidence>
<keyword evidence="10 14" id="KW-0234">DNA repair</keyword>
<name>A0A169PL33_STRLU</name>
<evidence type="ECO:0000256" key="12">
    <source>
        <dbReference type="ARBA" id="ARBA00034003"/>
    </source>
</evidence>
<dbReference type="InterPro" id="IPR012309">
    <property type="entry name" value="DNA_ligase_ATP-dep_C"/>
</dbReference>
<dbReference type="GO" id="GO:0006260">
    <property type="term" value="P:DNA replication"/>
    <property type="evidence" value="ECO:0007669"/>
    <property type="project" value="UniProtKB-KW"/>
</dbReference>
<keyword evidence="4" id="KW-0479">Metal-binding</keyword>
<dbReference type="PROSITE" id="PS00697">
    <property type="entry name" value="DNA_LIGASE_A1"/>
    <property type="match status" value="1"/>
</dbReference>
<dbReference type="GO" id="GO:0071897">
    <property type="term" value="P:DNA biosynthetic process"/>
    <property type="evidence" value="ECO:0007669"/>
    <property type="project" value="InterPro"/>
</dbReference>
<keyword evidence="11" id="KW-0131">Cell cycle</keyword>
<keyword evidence="9 14" id="KW-0233">DNA recombination</keyword>
<dbReference type="SUPFAM" id="SSF50249">
    <property type="entry name" value="Nucleic acid-binding proteins"/>
    <property type="match status" value="1"/>
</dbReference>
<dbReference type="Pfam" id="PF04675">
    <property type="entry name" value="DNA_ligase_A_N"/>
    <property type="match status" value="1"/>
</dbReference>
<dbReference type="PANTHER" id="PTHR45674">
    <property type="entry name" value="DNA LIGASE 1/3 FAMILY MEMBER"/>
    <property type="match status" value="1"/>
</dbReference>
<keyword evidence="5 14" id="KW-0547">Nucleotide-binding</keyword>
<dbReference type="InterPro" id="IPR012308">
    <property type="entry name" value="DNA_ligase_ATP-dep_N"/>
</dbReference>
<dbReference type="SUPFAM" id="SSF117018">
    <property type="entry name" value="ATP-dependent DNA ligase DNA-binding domain"/>
    <property type="match status" value="1"/>
</dbReference>
<evidence type="ECO:0000256" key="11">
    <source>
        <dbReference type="ARBA" id="ARBA00023306"/>
    </source>
</evidence>
<dbReference type="SUPFAM" id="SSF56091">
    <property type="entry name" value="DNA ligase/mRNA capping enzyme, catalytic domain"/>
    <property type="match status" value="1"/>
</dbReference>
<dbReference type="Gene3D" id="3.30.470.30">
    <property type="entry name" value="DNA ligase/mRNA capping enzyme"/>
    <property type="match status" value="1"/>
</dbReference>
<dbReference type="InterPro" id="IPR000977">
    <property type="entry name" value="DNA_ligase_ATP-dep"/>
</dbReference>
<dbReference type="Proteomes" id="UP000217676">
    <property type="component" value="Chromosome"/>
</dbReference>
<keyword evidence="8" id="KW-0460">Magnesium</keyword>
<evidence type="ECO:0000256" key="2">
    <source>
        <dbReference type="ARBA" id="ARBA00022618"/>
    </source>
</evidence>
<dbReference type="InterPro" id="IPR012340">
    <property type="entry name" value="NA-bd_OB-fold"/>
</dbReference>
<keyword evidence="6 14" id="KW-0227">DNA damage</keyword>
<dbReference type="GO" id="GO:0046872">
    <property type="term" value="F:metal ion binding"/>
    <property type="evidence" value="ECO:0007669"/>
    <property type="project" value="UniProtKB-KW"/>
</dbReference>
<keyword evidence="3" id="KW-0235">DNA replication</keyword>
<dbReference type="Pfam" id="PF01068">
    <property type="entry name" value="DNA_ligase_A_M"/>
    <property type="match status" value="1"/>
</dbReference>
<dbReference type="NCBIfam" id="TIGR00574">
    <property type="entry name" value="dnl1"/>
    <property type="match status" value="1"/>
</dbReference>
<evidence type="ECO:0000259" key="16">
    <source>
        <dbReference type="PROSITE" id="PS50160"/>
    </source>
</evidence>
<evidence type="ECO:0000313" key="17">
    <source>
        <dbReference type="EMBL" id="BAU88149.1"/>
    </source>
</evidence>
<evidence type="ECO:0000256" key="9">
    <source>
        <dbReference type="ARBA" id="ARBA00023172"/>
    </source>
</evidence>
<evidence type="ECO:0000256" key="4">
    <source>
        <dbReference type="ARBA" id="ARBA00022723"/>
    </source>
</evidence>
<dbReference type="InterPro" id="IPR016059">
    <property type="entry name" value="DNA_ligase_ATP-dep_CS"/>
</dbReference>
<evidence type="ECO:0000256" key="13">
    <source>
        <dbReference type="ARBA" id="ARBA00054532"/>
    </source>
</evidence>
<dbReference type="GO" id="GO:0006310">
    <property type="term" value="P:DNA recombination"/>
    <property type="evidence" value="ECO:0007669"/>
    <property type="project" value="UniProtKB-KW"/>
</dbReference>
<evidence type="ECO:0000256" key="14">
    <source>
        <dbReference type="RuleBase" id="RU000617"/>
    </source>
</evidence>
<comment type="similarity">
    <text evidence="15">Belongs to the ATP-dependent DNA ligase family.</text>
</comment>
<dbReference type="InterPro" id="IPR050191">
    <property type="entry name" value="ATP-dep_DNA_ligase"/>
</dbReference>
<evidence type="ECO:0000256" key="6">
    <source>
        <dbReference type="ARBA" id="ARBA00022763"/>
    </source>
</evidence>
<keyword evidence="2" id="KW-0132">Cell division</keyword>
<comment type="function">
    <text evidence="13">DNA ligase that seals nicks in double-stranded DNA during DNA replication, DNA recombination and DNA repair.</text>
</comment>
<dbReference type="GO" id="GO:0006281">
    <property type="term" value="P:DNA repair"/>
    <property type="evidence" value="ECO:0007669"/>
    <property type="project" value="UniProtKB-KW"/>
</dbReference>
<protein>
    <recommendedName>
        <fullName evidence="14">DNA ligase</fullName>
        <ecNumber evidence="14">6.5.1.1</ecNumber>
    </recommendedName>
</protein>
<dbReference type="EC" id="6.5.1.1" evidence="14"/>
<sequence length="507" mass="54697">MSGQVAATSARSRKTALLAELFAEAEPAESALAVAYLSGRLPQGRIGIGWSVLQEVLPPTVPPAEAPRLTLARVDEAMTELAGISGQGVRARRRGLVGDLFAASTLPEQEFLLRLLSGELHQGALDAVALEGVARAAAVGPEELRRAVMLEGSLPRVAHAVLMEGADALERFTLRVGSPVQPMLAHTATSVTDAVAALGPCAVEEKLDGIRIQVHRRGDEVRVYTRSLDDITDRLPEIVALARETTGDTFVLDGEAIAVDPAMGRPMPFQDIASRVGSRVDVATARAARPLSPVFFDVLASDGRSLVDWPGHERHAVLARLLPEPLRVRRTVVADPADPTMVETAEAFYRDALARGHEGVLVKALDAPYVAGRRGRTWLKVKPVHTLDLVILAAEWGHGRRTGLLSNLHLGARMADGMFVMVGKTFKGLTDAMLRWQTERLGELAVTDDGFTVHVRPELVVEIAYDGLQRSPRYPAGVTLRFARVLRHRPDKPADEADTLDTVLATT</sequence>
<dbReference type="CDD" id="cd07901">
    <property type="entry name" value="Adenylation_DNA_ligase_Arch_LigB"/>
    <property type="match status" value="1"/>
</dbReference>
<evidence type="ECO:0000256" key="8">
    <source>
        <dbReference type="ARBA" id="ARBA00022842"/>
    </source>
</evidence>
<keyword evidence="1 14" id="KW-0436">Ligase</keyword>
<dbReference type="Gene3D" id="2.40.50.140">
    <property type="entry name" value="Nucleic acid-binding proteins"/>
    <property type="match status" value="1"/>
</dbReference>
<dbReference type="PROSITE" id="PS50160">
    <property type="entry name" value="DNA_LIGASE_A3"/>
    <property type="match status" value="1"/>
</dbReference>
<feature type="domain" description="ATP-dependent DNA ligase family profile" evidence="16">
    <location>
        <begin position="296"/>
        <end position="414"/>
    </location>
</feature>
<dbReference type="GO" id="GO:0051301">
    <property type="term" value="P:cell division"/>
    <property type="evidence" value="ECO:0007669"/>
    <property type="project" value="UniProtKB-KW"/>
</dbReference>
<evidence type="ECO:0000256" key="15">
    <source>
        <dbReference type="RuleBase" id="RU004196"/>
    </source>
</evidence>
<dbReference type="EMBL" id="AP017424">
    <property type="protein sequence ID" value="BAU88149.1"/>
    <property type="molecule type" value="Genomic_DNA"/>
</dbReference>
<dbReference type="KEGG" id="slau:SLA_7283"/>
<gene>
    <name evidence="17" type="ORF">SLA_7283</name>
</gene>
<dbReference type="PANTHER" id="PTHR45674:SF13">
    <property type="entry name" value="DNA LIGASE-RELATED"/>
    <property type="match status" value="1"/>
</dbReference>
<proteinExistence type="inferred from homology"/>
<dbReference type="InterPro" id="IPR036599">
    <property type="entry name" value="DNA_ligase_N_sf"/>
</dbReference>
<keyword evidence="18" id="KW-1185">Reference proteome</keyword>
<evidence type="ECO:0000256" key="10">
    <source>
        <dbReference type="ARBA" id="ARBA00023204"/>
    </source>
</evidence>
<evidence type="ECO:0000313" key="18">
    <source>
        <dbReference type="Proteomes" id="UP000217676"/>
    </source>
</evidence>
<evidence type="ECO:0000256" key="1">
    <source>
        <dbReference type="ARBA" id="ARBA00022598"/>
    </source>
</evidence>
<dbReference type="GO" id="GO:0005524">
    <property type="term" value="F:ATP binding"/>
    <property type="evidence" value="ECO:0007669"/>
    <property type="project" value="UniProtKB-KW"/>
</dbReference>
<dbReference type="FunFam" id="2.40.50.140:FF:000163">
    <property type="entry name" value="Probable DNA ligase"/>
    <property type="match status" value="1"/>
</dbReference>
<keyword evidence="7 14" id="KW-0067">ATP-binding</keyword>
<dbReference type="Gene3D" id="1.10.3260.10">
    <property type="entry name" value="DNA ligase, ATP-dependent, N-terminal domain"/>
    <property type="match status" value="1"/>
</dbReference>
<dbReference type="GO" id="GO:0003677">
    <property type="term" value="F:DNA binding"/>
    <property type="evidence" value="ECO:0007669"/>
    <property type="project" value="InterPro"/>
</dbReference>
<accession>A0A169PL33</accession>